<evidence type="ECO:0000313" key="2">
    <source>
        <dbReference type="Proteomes" id="UP001515641"/>
    </source>
</evidence>
<dbReference type="EMBL" id="JAAOMA010000006">
    <property type="protein sequence ID" value="NHR04896.1"/>
    <property type="molecule type" value="Genomic_DNA"/>
</dbReference>
<organism evidence="1 2">
    <name type="scientific">Chromobacterium fluminis</name>
    <dbReference type="NCBI Taxonomy" id="3044269"/>
    <lineage>
        <taxon>Bacteria</taxon>
        <taxon>Pseudomonadati</taxon>
        <taxon>Pseudomonadota</taxon>
        <taxon>Betaproteobacteria</taxon>
        <taxon>Neisseriales</taxon>
        <taxon>Chromobacteriaceae</taxon>
        <taxon>Chromobacterium</taxon>
    </lineage>
</organism>
<accession>A0ABX0L5P2</accession>
<sequence length="140" mass="15432">MPYGFKDFREYGAFVDVLKAGLPENTSIVFKGSSVSGRSSPYSKILGAPFDCGRLSDYDIALVNDDLYLKSLGFGRSAGFKVKTMPDRIGPLSTEQASLLGLREMQKILSQQSGRPVEFMFYDNISDTLKGPSHIFKLGM</sequence>
<proteinExistence type="predicted"/>
<reference evidence="1 2" key="1">
    <citation type="submission" date="2020-03" db="EMBL/GenBank/DDBJ databases">
        <title>Draft genome sequence of environmentally isolated cultures.</title>
        <authorList>
            <person name="Wilson H.S."/>
            <person name="De Leon M.E."/>
        </authorList>
    </citation>
    <scope>NUCLEOTIDE SEQUENCE [LARGE SCALE GENOMIC DNA]</scope>
    <source>
        <strain evidence="1 2">HSC-31F16</strain>
    </source>
</reference>
<dbReference type="RefSeq" id="WP_166451315.1">
    <property type="nucleotide sequence ID" value="NZ_JAAOMA010000006.1"/>
</dbReference>
<name>A0ABX0L5P2_9NEIS</name>
<protein>
    <submittedName>
        <fullName evidence="1">Uncharacterized protein</fullName>
    </submittedName>
</protein>
<evidence type="ECO:0000313" key="1">
    <source>
        <dbReference type="EMBL" id="NHR04896.1"/>
    </source>
</evidence>
<keyword evidence="2" id="KW-1185">Reference proteome</keyword>
<comment type="caution">
    <text evidence="1">The sequence shown here is derived from an EMBL/GenBank/DDBJ whole genome shotgun (WGS) entry which is preliminary data.</text>
</comment>
<dbReference type="Proteomes" id="UP001515641">
    <property type="component" value="Unassembled WGS sequence"/>
</dbReference>
<gene>
    <name evidence="1" type="ORF">HA052_06765</name>
</gene>